<dbReference type="GO" id="GO:0005524">
    <property type="term" value="F:ATP binding"/>
    <property type="evidence" value="ECO:0007669"/>
    <property type="project" value="UniProtKB-KW"/>
</dbReference>
<feature type="binding site" evidence="19">
    <location>
        <position position="63"/>
    </location>
    <ligand>
        <name>GTP</name>
        <dbReference type="ChEBI" id="CHEBI:37565"/>
    </ligand>
</feature>
<dbReference type="PANTHER" id="PTHR34848:SF1">
    <property type="entry name" value="BIFUNCTIONAL ADENOSYLCOBALAMIN BIOSYNTHESIS PROTEIN COBU"/>
    <property type="match status" value="1"/>
</dbReference>
<keyword evidence="15 19" id="KW-0342">GTP-binding</keyword>
<keyword evidence="11" id="KW-0808">Transferase</keyword>
<sequence length="192" mass="21547">MAVLITGGARSGKSRFAEQLAAHRYKRGIYIATSEALDQEMADRIAKHQAERAQSGFSWQTLEEPLHLSEALHKLATGQQTDMEQTVVLVDCLTLWLSNWFFMLDVEHQGSSKLHAVVLALAEQVRNYPYPLIIVSNELGDGIVPADALSRSYRDEAGRLNQAIAEHCEQVFLVTAGIPVDLKRIAYRWEEQ</sequence>
<keyword evidence="12 19" id="KW-0547">Nucleotide-binding</keyword>
<dbReference type="PIRSF" id="PIRSF006135">
    <property type="entry name" value="CobU"/>
    <property type="match status" value="1"/>
</dbReference>
<accession>A0A919YJM6</accession>
<comment type="catalytic activity">
    <reaction evidence="3">
        <text>adenosylcob(III)inamide + GTP = adenosylcob(III)inamide phosphate + GDP + H(+)</text>
        <dbReference type="Rhea" id="RHEA:15765"/>
        <dbReference type="ChEBI" id="CHEBI:2480"/>
        <dbReference type="ChEBI" id="CHEBI:15378"/>
        <dbReference type="ChEBI" id="CHEBI:37565"/>
        <dbReference type="ChEBI" id="CHEBI:58189"/>
        <dbReference type="ChEBI" id="CHEBI:58502"/>
        <dbReference type="EC" id="2.7.1.156"/>
    </reaction>
</comment>
<dbReference type="GO" id="GO:0009236">
    <property type="term" value="P:cobalamin biosynthetic process"/>
    <property type="evidence" value="ECO:0007669"/>
    <property type="project" value="UniProtKB-KW"/>
</dbReference>
<dbReference type="Pfam" id="PF02283">
    <property type="entry name" value="CobU"/>
    <property type="match status" value="1"/>
</dbReference>
<evidence type="ECO:0000256" key="12">
    <source>
        <dbReference type="ARBA" id="ARBA00022741"/>
    </source>
</evidence>
<dbReference type="GO" id="GO:0008820">
    <property type="term" value="F:cobinamide phosphate guanylyltransferase activity"/>
    <property type="evidence" value="ECO:0007669"/>
    <property type="project" value="UniProtKB-EC"/>
</dbReference>
<evidence type="ECO:0000256" key="14">
    <source>
        <dbReference type="ARBA" id="ARBA00022840"/>
    </source>
</evidence>
<gene>
    <name evidence="20" type="ORF">J40TS1_03120</name>
</gene>
<evidence type="ECO:0000256" key="7">
    <source>
        <dbReference type="ARBA" id="ARBA00007490"/>
    </source>
</evidence>
<keyword evidence="21" id="KW-1185">Reference proteome</keyword>
<evidence type="ECO:0000256" key="9">
    <source>
        <dbReference type="ARBA" id="ARBA00012523"/>
    </source>
</evidence>
<evidence type="ECO:0000256" key="10">
    <source>
        <dbReference type="ARBA" id="ARBA00022573"/>
    </source>
</evidence>
<evidence type="ECO:0000256" key="4">
    <source>
        <dbReference type="ARBA" id="ARBA00003889"/>
    </source>
</evidence>
<feature type="binding site" evidence="19">
    <location>
        <begin position="7"/>
        <end position="14"/>
    </location>
    <ligand>
        <name>GTP</name>
        <dbReference type="ChEBI" id="CHEBI:37565"/>
    </ligand>
</feature>
<comment type="pathway">
    <text evidence="5">Cofactor biosynthesis; adenosylcobalamin biosynthesis; adenosylcobalamin from cob(II)yrinate a,c-diamide: step 6/7.</text>
</comment>
<proteinExistence type="inferred from homology"/>
<comment type="pathway">
    <text evidence="6">Cofactor biosynthesis; adenosylcobalamin biosynthesis; adenosylcobalamin from cob(II)yrinate a,c-diamide: step 5/7.</text>
</comment>
<dbReference type="Gene3D" id="3.40.50.300">
    <property type="entry name" value="P-loop containing nucleotide triphosphate hydrolases"/>
    <property type="match status" value="1"/>
</dbReference>
<evidence type="ECO:0000256" key="13">
    <source>
        <dbReference type="ARBA" id="ARBA00022777"/>
    </source>
</evidence>
<evidence type="ECO:0000256" key="8">
    <source>
        <dbReference type="ARBA" id="ARBA00012016"/>
    </source>
</evidence>
<keyword evidence="14" id="KW-0067">ATP-binding</keyword>
<dbReference type="InterPro" id="IPR003203">
    <property type="entry name" value="CobU/CobP"/>
</dbReference>
<evidence type="ECO:0000256" key="1">
    <source>
        <dbReference type="ARBA" id="ARBA00000312"/>
    </source>
</evidence>
<comment type="catalytic activity">
    <reaction evidence="1">
        <text>adenosylcob(III)inamide + ATP = adenosylcob(III)inamide phosphate + ADP + H(+)</text>
        <dbReference type="Rhea" id="RHEA:15769"/>
        <dbReference type="ChEBI" id="CHEBI:2480"/>
        <dbReference type="ChEBI" id="CHEBI:15378"/>
        <dbReference type="ChEBI" id="CHEBI:30616"/>
        <dbReference type="ChEBI" id="CHEBI:58502"/>
        <dbReference type="ChEBI" id="CHEBI:456216"/>
        <dbReference type="EC" id="2.7.1.156"/>
    </reaction>
</comment>
<evidence type="ECO:0000256" key="11">
    <source>
        <dbReference type="ARBA" id="ARBA00022679"/>
    </source>
</evidence>
<dbReference type="Proteomes" id="UP000683139">
    <property type="component" value="Unassembled WGS sequence"/>
</dbReference>
<evidence type="ECO:0000313" key="20">
    <source>
        <dbReference type="EMBL" id="GIP14670.1"/>
    </source>
</evidence>
<comment type="similarity">
    <text evidence="7">Belongs to the CobU/CobP family.</text>
</comment>
<dbReference type="EC" id="2.7.1.156" evidence="8"/>
<dbReference type="EC" id="2.7.7.62" evidence="9"/>
<evidence type="ECO:0000256" key="5">
    <source>
        <dbReference type="ARBA" id="ARBA00004692"/>
    </source>
</evidence>
<reference evidence="20" key="1">
    <citation type="submission" date="2021-03" db="EMBL/GenBank/DDBJ databases">
        <title>Antimicrobial resistance genes in bacteria isolated from Japanese honey, and their potential for conferring macrolide and lincosamide resistance in the American foulbrood pathogen Paenibacillus larvae.</title>
        <authorList>
            <person name="Okamoto M."/>
            <person name="Kumagai M."/>
            <person name="Kanamori H."/>
            <person name="Takamatsu D."/>
        </authorList>
    </citation>
    <scope>NUCLEOTIDE SEQUENCE</scope>
    <source>
        <strain evidence="20">J40TS1</strain>
    </source>
</reference>
<evidence type="ECO:0000313" key="21">
    <source>
        <dbReference type="Proteomes" id="UP000683139"/>
    </source>
</evidence>
<dbReference type="CDD" id="cd00544">
    <property type="entry name" value="CobU"/>
    <property type="match status" value="1"/>
</dbReference>
<dbReference type="AlphaFoldDB" id="A0A919YJM6"/>
<evidence type="ECO:0000256" key="2">
    <source>
        <dbReference type="ARBA" id="ARBA00000711"/>
    </source>
</evidence>
<evidence type="ECO:0000256" key="16">
    <source>
        <dbReference type="ARBA" id="ARBA00029570"/>
    </source>
</evidence>
<feature type="binding site" evidence="19">
    <location>
        <begin position="32"/>
        <end position="34"/>
    </location>
    <ligand>
        <name>GTP</name>
        <dbReference type="ChEBI" id="CHEBI:37565"/>
    </ligand>
</feature>
<dbReference type="PANTHER" id="PTHR34848">
    <property type="match status" value="1"/>
</dbReference>
<evidence type="ECO:0000256" key="3">
    <source>
        <dbReference type="ARBA" id="ARBA00001522"/>
    </source>
</evidence>
<dbReference type="InterPro" id="IPR027417">
    <property type="entry name" value="P-loop_NTPase"/>
</dbReference>
<protein>
    <recommendedName>
        <fullName evidence="16">Adenosylcobinamide kinase</fullName>
        <ecNumber evidence="8">2.7.1.156</ecNumber>
        <ecNumber evidence="9">2.7.7.62</ecNumber>
    </recommendedName>
    <alternativeName>
        <fullName evidence="17">Adenosylcobinamide-phosphate guanylyltransferase</fullName>
    </alternativeName>
</protein>
<comment type="function">
    <text evidence="4">Catalyzes ATP-dependent phosphorylation of adenosylcobinamide and addition of GMP to adenosylcobinamide phosphate.</text>
</comment>
<evidence type="ECO:0000256" key="18">
    <source>
        <dbReference type="PIRSR" id="PIRSR006135-1"/>
    </source>
</evidence>
<dbReference type="GO" id="GO:0005525">
    <property type="term" value="F:GTP binding"/>
    <property type="evidence" value="ECO:0007669"/>
    <property type="project" value="UniProtKB-KW"/>
</dbReference>
<evidence type="ECO:0000256" key="15">
    <source>
        <dbReference type="ARBA" id="ARBA00023134"/>
    </source>
</evidence>
<comment type="catalytic activity">
    <reaction evidence="2">
        <text>adenosylcob(III)inamide phosphate + GTP + H(+) = adenosylcob(III)inamide-GDP + diphosphate</text>
        <dbReference type="Rhea" id="RHEA:22712"/>
        <dbReference type="ChEBI" id="CHEBI:15378"/>
        <dbReference type="ChEBI" id="CHEBI:33019"/>
        <dbReference type="ChEBI" id="CHEBI:37565"/>
        <dbReference type="ChEBI" id="CHEBI:58502"/>
        <dbReference type="ChEBI" id="CHEBI:60487"/>
        <dbReference type="EC" id="2.7.7.62"/>
    </reaction>
</comment>
<name>A0A919YJM6_9BACL</name>
<comment type="caution">
    <text evidence="20">The sequence shown here is derived from an EMBL/GenBank/DDBJ whole genome shotgun (WGS) entry which is preliminary data.</text>
</comment>
<keyword evidence="13 20" id="KW-0418">Kinase</keyword>
<dbReference type="EMBL" id="BOSE01000001">
    <property type="protein sequence ID" value="GIP14670.1"/>
    <property type="molecule type" value="Genomic_DNA"/>
</dbReference>
<organism evidence="20 21">
    <name type="scientific">Paenibacillus montaniterrae</name>
    <dbReference type="NCBI Taxonomy" id="429341"/>
    <lineage>
        <taxon>Bacteria</taxon>
        <taxon>Bacillati</taxon>
        <taxon>Bacillota</taxon>
        <taxon>Bacilli</taxon>
        <taxon>Bacillales</taxon>
        <taxon>Paenibacillaceae</taxon>
        <taxon>Paenibacillus</taxon>
    </lineage>
</organism>
<evidence type="ECO:0000256" key="6">
    <source>
        <dbReference type="ARBA" id="ARBA00005159"/>
    </source>
</evidence>
<evidence type="ECO:0000256" key="17">
    <source>
        <dbReference type="ARBA" id="ARBA00030571"/>
    </source>
</evidence>
<dbReference type="SUPFAM" id="SSF52540">
    <property type="entry name" value="P-loop containing nucleoside triphosphate hydrolases"/>
    <property type="match status" value="1"/>
</dbReference>
<feature type="active site" description="GMP-histidine intermediate" evidence="18">
    <location>
        <position position="48"/>
    </location>
</feature>
<evidence type="ECO:0000256" key="19">
    <source>
        <dbReference type="PIRSR" id="PIRSR006135-2"/>
    </source>
</evidence>
<dbReference type="NCBIfam" id="NF004469">
    <property type="entry name" value="PRK05800.1"/>
    <property type="match status" value="1"/>
</dbReference>
<keyword evidence="10" id="KW-0169">Cobalamin biosynthesis</keyword>
<feature type="binding site" evidence="19">
    <location>
        <position position="91"/>
    </location>
    <ligand>
        <name>GTP</name>
        <dbReference type="ChEBI" id="CHEBI:37565"/>
    </ligand>
</feature>
<dbReference type="GO" id="GO:0043752">
    <property type="term" value="F:adenosylcobinamide kinase activity"/>
    <property type="evidence" value="ECO:0007669"/>
    <property type="project" value="UniProtKB-EC"/>
</dbReference>